<dbReference type="SMART" id="SM00054">
    <property type="entry name" value="EFh"/>
    <property type="match status" value="3"/>
</dbReference>
<keyword evidence="3" id="KW-0106">Calcium</keyword>
<proteinExistence type="predicted"/>
<dbReference type="SUPFAM" id="SSF47473">
    <property type="entry name" value="EF-hand"/>
    <property type="match status" value="1"/>
</dbReference>
<dbReference type="PANTHER" id="PTHR34524:SF6">
    <property type="entry name" value="CALCYPHOSINE LIKE"/>
    <property type="match status" value="1"/>
</dbReference>
<dbReference type="PANTHER" id="PTHR34524">
    <property type="entry name" value="CALCYPHOSIN"/>
    <property type="match status" value="1"/>
</dbReference>
<evidence type="ECO:0000313" key="5">
    <source>
        <dbReference type="EnsemblMetazoa" id="tetur39g00670.1"/>
    </source>
</evidence>
<dbReference type="InterPro" id="IPR011992">
    <property type="entry name" value="EF-hand-dom_pair"/>
</dbReference>
<organism evidence="5 6">
    <name type="scientific">Tetranychus urticae</name>
    <name type="common">Two-spotted spider mite</name>
    <dbReference type="NCBI Taxonomy" id="32264"/>
    <lineage>
        <taxon>Eukaryota</taxon>
        <taxon>Metazoa</taxon>
        <taxon>Ecdysozoa</taxon>
        <taxon>Arthropoda</taxon>
        <taxon>Chelicerata</taxon>
        <taxon>Arachnida</taxon>
        <taxon>Acari</taxon>
        <taxon>Acariformes</taxon>
        <taxon>Trombidiformes</taxon>
        <taxon>Prostigmata</taxon>
        <taxon>Eleutherengona</taxon>
        <taxon>Raphignathae</taxon>
        <taxon>Tetranychoidea</taxon>
        <taxon>Tetranychidae</taxon>
        <taxon>Tetranychus</taxon>
    </lineage>
</organism>
<dbReference type="STRING" id="32264.T1L4N3"/>
<reference evidence="6" key="1">
    <citation type="submission" date="2011-08" db="EMBL/GenBank/DDBJ databases">
        <authorList>
            <person name="Rombauts S."/>
        </authorList>
    </citation>
    <scope>NUCLEOTIDE SEQUENCE</scope>
    <source>
        <strain evidence="6">London</strain>
    </source>
</reference>
<evidence type="ECO:0000256" key="1">
    <source>
        <dbReference type="ARBA" id="ARBA00022723"/>
    </source>
</evidence>
<accession>T1L4N3</accession>
<dbReference type="InterPro" id="IPR002048">
    <property type="entry name" value="EF_hand_dom"/>
</dbReference>
<feature type="domain" description="EF-hand" evidence="4">
    <location>
        <begin position="80"/>
        <end position="115"/>
    </location>
</feature>
<keyword evidence="2" id="KW-0677">Repeat</keyword>
<dbReference type="PROSITE" id="PS00018">
    <property type="entry name" value="EF_HAND_1"/>
    <property type="match status" value="3"/>
</dbReference>
<dbReference type="AlphaFoldDB" id="T1L4N3"/>
<sequence length="329" mass="36840">MAHRPMSGQSRNEMLMAEKAGRMLDKATDPVEKLRYACLKRGASGILGFGKIFRRMDNDGNRTLSLDEFAQGIQECGVYLTNDEVSQLYTKFDRDGNGSLDYNEFLRSIRPPMSQNRISLIEKAFAKLDSNEDGNVTIEDLKHKYNVRSHPEYQNGSLSEEELLTTFLNKFEENGATDGIVTKEEFIDYYAGVNLFGNVFGRSKRTVQGSNSDKAEGSSDDVDKNMIASTVNPIYPRFPGNFNPSNGPDLKASVRTKTMERQLSSNYSPIDGIPFVNGPTLKSSYGGINQSINLDDCFHTIDKIGVFLSTPSLSNCDLYLEKQFLVQYQ</sequence>
<dbReference type="InterPro" id="IPR018247">
    <property type="entry name" value="EF_Hand_1_Ca_BS"/>
</dbReference>
<dbReference type="InterPro" id="IPR051581">
    <property type="entry name" value="Ca-bind"/>
</dbReference>
<feature type="domain" description="EF-hand" evidence="4">
    <location>
        <begin position="116"/>
        <end position="151"/>
    </location>
</feature>
<protein>
    <recommendedName>
        <fullName evidence="4">EF-hand domain-containing protein</fullName>
    </recommendedName>
</protein>
<name>T1L4N3_TETUR</name>
<evidence type="ECO:0000256" key="2">
    <source>
        <dbReference type="ARBA" id="ARBA00022737"/>
    </source>
</evidence>
<feature type="domain" description="EF-hand" evidence="4">
    <location>
        <begin position="44"/>
        <end position="79"/>
    </location>
</feature>
<evidence type="ECO:0000313" key="6">
    <source>
        <dbReference type="Proteomes" id="UP000015104"/>
    </source>
</evidence>
<reference evidence="5" key="2">
    <citation type="submission" date="2015-06" db="UniProtKB">
        <authorList>
            <consortium name="EnsemblMetazoa"/>
        </authorList>
    </citation>
    <scope>IDENTIFICATION</scope>
</reference>
<dbReference type="EnsemblMetazoa" id="tetur39g00670.1">
    <property type="protein sequence ID" value="tetur39g00670.1"/>
    <property type="gene ID" value="tetur39g00670"/>
</dbReference>
<evidence type="ECO:0000256" key="3">
    <source>
        <dbReference type="ARBA" id="ARBA00022837"/>
    </source>
</evidence>
<dbReference type="Gene3D" id="1.10.238.10">
    <property type="entry name" value="EF-hand"/>
    <property type="match status" value="2"/>
</dbReference>
<dbReference type="HOGENOM" id="CLU_036726_1_0_1"/>
<dbReference type="CDD" id="cd00051">
    <property type="entry name" value="EFh"/>
    <property type="match status" value="1"/>
</dbReference>
<dbReference type="Proteomes" id="UP000015104">
    <property type="component" value="Unassembled WGS sequence"/>
</dbReference>
<keyword evidence="1" id="KW-0479">Metal-binding</keyword>
<dbReference type="EMBL" id="CAEY01001102">
    <property type="status" value="NOT_ANNOTATED_CDS"/>
    <property type="molecule type" value="Genomic_DNA"/>
</dbReference>
<evidence type="ECO:0000259" key="4">
    <source>
        <dbReference type="PROSITE" id="PS50222"/>
    </source>
</evidence>
<keyword evidence="6" id="KW-1185">Reference proteome</keyword>
<dbReference type="PROSITE" id="PS50222">
    <property type="entry name" value="EF_HAND_2"/>
    <property type="match status" value="3"/>
</dbReference>
<dbReference type="eggNOG" id="KOG0032">
    <property type="taxonomic scope" value="Eukaryota"/>
</dbReference>
<dbReference type="GO" id="GO:0005509">
    <property type="term" value="F:calcium ion binding"/>
    <property type="evidence" value="ECO:0007669"/>
    <property type="project" value="InterPro"/>
</dbReference>
<dbReference type="Pfam" id="PF13499">
    <property type="entry name" value="EF-hand_7"/>
    <property type="match status" value="2"/>
</dbReference>